<accession>A0A9N8EJU8</accession>
<dbReference type="AlphaFoldDB" id="A0A9N8EJU8"/>
<protein>
    <submittedName>
        <fullName evidence="1">Uncharacterized protein</fullName>
    </submittedName>
</protein>
<keyword evidence="2" id="KW-1185">Reference proteome</keyword>
<reference evidence="1" key="1">
    <citation type="submission" date="2020-06" db="EMBL/GenBank/DDBJ databases">
        <authorList>
            <consortium name="Plant Systems Biology data submission"/>
        </authorList>
    </citation>
    <scope>NUCLEOTIDE SEQUENCE</scope>
    <source>
        <strain evidence="1">D6</strain>
    </source>
</reference>
<dbReference type="Proteomes" id="UP001153069">
    <property type="component" value="Unassembled WGS sequence"/>
</dbReference>
<name>A0A9N8EJU8_9STRA</name>
<evidence type="ECO:0000313" key="1">
    <source>
        <dbReference type="EMBL" id="CAB9521439.1"/>
    </source>
</evidence>
<gene>
    <name evidence="1" type="ORF">SEMRO_1194_G251320.1</name>
</gene>
<comment type="caution">
    <text evidence="1">The sequence shown here is derived from an EMBL/GenBank/DDBJ whole genome shotgun (WGS) entry which is preliminary data.</text>
</comment>
<evidence type="ECO:0000313" key="2">
    <source>
        <dbReference type="Proteomes" id="UP001153069"/>
    </source>
</evidence>
<sequence length="88" mass="10433">MDEATEQIKENHNKTFMQRQEYIDLQKAEAKRKADTDNWQEYTRLSKEFRGMKKEDDPDNDIMLSNMAVRIRSIEKDLGITNSITDGY</sequence>
<dbReference type="EMBL" id="CAICTM010001192">
    <property type="protein sequence ID" value="CAB9521439.1"/>
    <property type="molecule type" value="Genomic_DNA"/>
</dbReference>
<organism evidence="1 2">
    <name type="scientific">Seminavis robusta</name>
    <dbReference type="NCBI Taxonomy" id="568900"/>
    <lineage>
        <taxon>Eukaryota</taxon>
        <taxon>Sar</taxon>
        <taxon>Stramenopiles</taxon>
        <taxon>Ochrophyta</taxon>
        <taxon>Bacillariophyta</taxon>
        <taxon>Bacillariophyceae</taxon>
        <taxon>Bacillariophycidae</taxon>
        <taxon>Naviculales</taxon>
        <taxon>Naviculaceae</taxon>
        <taxon>Seminavis</taxon>
    </lineage>
</organism>
<proteinExistence type="predicted"/>